<organism evidence="1 2">
    <name type="scientific">Thermosediminibacter oceani (strain ATCC BAA-1034 / DSM 16646 / JW/IW-1228P)</name>
    <dbReference type="NCBI Taxonomy" id="555079"/>
    <lineage>
        <taxon>Bacteria</taxon>
        <taxon>Bacillati</taxon>
        <taxon>Bacillota</taxon>
        <taxon>Clostridia</taxon>
        <taxon>Thermosediminibacterales</taxon>
        <taxon>Thermosediminibacteraceae</taxon>
        <taxon>Thermosediminibacter</taxon>
    </lineage>
</organism>
<evidence type="ECO:0000313" key="1">
    <source>
        <dbReference type="EMBL" id="ADL07073.1"/>
    </source>
</evidence>
<protein>
    <submittedName>
        <fullName evidence="1">Uncharacterized protein</fullName>
    </submittedName>
</protein>
<dbReference type="KEGG" id="toc:Toce_0291"/>
<keyword evidence="2" id="KW-1185">Reference proteome</keyword>
<dbReference type="Proteomes" id="UP000000272">
    <property type="component" value="Chromosome"/>
</dbReference>
<name>D9S0Q9_THEOJ</name>
<dbReference type="HOGENOM" id="CLU_3104893_0_0_9"/>
<reference evidence="1 2" key="1">
    <citation type="journal article" date="2010" name="Stand. Genomic Sci.">
        <title>Complete genome sequence of Thermosediminibacter oceani type strain (JW/IW-1228P).</title>
        <authorList>
            <person name="Pitluck S."/>
            <person name="Yasawong M."/>
            <person name="Munk C."/>
            <person name="Nolan M."/>
            <person name="Lapidus A."/>
            <person name="Lucas S."/>
            <person name="Glavina Del Rio T."/>
            <person name="Tice H."/>
            <person name="Cheng J.F."/>
            <person name="Bruce D."/>
            <person name="Detter C."/>
            <person name="Tapia R."/>
            <person name="Han C."/>
            <person name="Goodwin L."/>
            <person name="Liolios K."/>
            <person name="Ivanova N."/>
            <person name="Mavromatis K."/>
            <person name="Mikhailova N."/>
            <person name="Pati A."/>
            <person name="Chen A."/>
            <person name="Palaniappan K."/>
            <person name="Land M."/>
            <person name="Hauser L."/>
            <person name="Chang Y.J."/>
            <person name="Jeffries C.D."/>
            <person name="Rohde M."/>
            <person name="Spring S."/>
            <person name="Sikorski J."/>
            <person name="Goker M."/>
            <person name="Woyke T."/>
            <person name="Bristow J."/>
            <person name="Eisen J.A."/>
            <person name="Markowitz V."/>
            <person name="Hugenholtz P."/>
            <person name="Kyrpides N.C."/>
            <person name="Klenk H.P."/>
        </authorList>
    </citation>
    <scope>NUCLEOTIDE SEQUENCE [LARGE SCALE GENOMIC DNA]</scope>
    <source>
        <strain evidence="2">ATCC BAA-1034 / DSM 16646 / JW/IW-1228P</strain>
    </source>
</reference>
<proteinExistence type="predicted"/>
<accession>D9S0Q9</accession>
<dbReference type="EMBL" id="CP002131">
    <property type="protein sequence ID" value="ADL07073.1"/>
    <property type="molecule type" value="Genomic_DNA"/>
</dbReference>
<gene>
    <name evidence="1" type="ordered locus">Toce_0291</name>
</gene>
<sequence>MASEVVKKAVASKKTGGAKKRQAYRSLLRANMGYTHYWYSPMRLRRVSAAG</sequence>
<dbReference type="AlphaFoldDB" id="D9S0Q9"/>
<evidence type="ECO:0000313" key="2">
    <source>
        <dbReference type="Proteomes" id="UP000000272"/>
    </source>
</evidence>